<organism evidence="7">
    <name type="scientific">Salix viminalis</name>
    <name type="common">Common osier</name>
    <name type="synonym">Basket willow</name>
    <dbReference type="NCBI Taxonomy" id="40686"/>
    <lineage>
        <taxon>Eukaryota</taxon>
        <taxon>Viridiplantae</taxon>
        <taxon>Streptophyta</taxon>
        <taxon>Embryophyta</taxon>
        <taxon>Tracheophyta</taxon>
        <taxon>Spermatophyta</taxon>
        <taxon>Magnoliopsida</taxon>
        <taxon>eudicotyledons</taxon>
        <taxon>Gunneridae</taxon>
        <taxon>Pentapetalae</taxon>
        <taxon>rosids</taxon>
        <taxon>fabids</taxon>
        <taxon>Malpighiales</taxon>
        <taxon>Salicaceae</taxon>
        <taxon>Saliceae</taxon>
        <taxon>Salix</taxon>
    </lineage>
</organism>
<sequence>MAESVLFNIAGEIVRKLGTLATQEIELWWGANYQLRKLMSTVTTIKGVVHDAEEKMQKPPAQLEDWLGKLQEAVYDAEDLLDDFSTEVQRKRLMSRNKISREVRTFFSGSNQFVYGWQTGHRVKELRERLDGIVSEREKFHFEVRYEERASLTMIREATNSSEPEIFFGREDEKKKVMSFLLNSNDEIESVSVISVVGMGGLGKTTFSQSIFNDEQVDLHFGLKLWVSVSGGFVVEKIRKDVSDKLESLKNKLKEKIENMKYLLVLDDVWDSEDGQDGEKWDSLKQSLPREDRGNKMIITTRSYAIAKLTNRVPLELKGLTDEDSWSLFSNKAFGPGQESNNIDKNIKKEIVESSFGHKSNWEVDVFYR</sequence>
<evidence type="ECO:0000256" key="3">
    <source>
        <dbReference type="ARBA" id="ARBA00022821"/>
    </source>
</evidence>
<dbReference type="EMBL" id="CAADRP010002196">
    <property type="protein sequence ID" value="VFU63232.1"/>
    <property type="molecule type" value="Genomic_DNA"/>
</dbReference>
<dbReference type="InterPro" id="IPR041118">
    <property type="entry name" value="Rx_N"/>
</dbReference>
<dbReference type="SUPFAM" id="SSF52540">
    <property type="entry name" value="P-loop containing nucleoside triphosphate hydrolases"/>
    <property type="match status" value="1"/>
</dbReference>
<dbReference type="PANTHER" id="PTHR36766:SF40">
    <property type="entry name" value="DISEASE RESISTANCE PROTEIN RGA3"/>
    <property type="match status" value="1"/>
</dbReference>
<keyword evidence="2" id="KW-0547">Nucleotide-binding</keyword>
<evidence type="ECO:0000256" key="1">
    <source>
        <dbReference type="ARBA" id="ARBA00022737"/>
    </source>
</evidence>
<name>A0A6N2N8A7_SALVM</name>
<dbReference type="AlphaFoldDB" id="A0A6N2N8A7"/>
<accession>A0A6N2N8A7</accession>
<evidence type="ECO:0000259" key="6">
    <source>
        <dbReference type="Pfam" id="PF18052"/>
    </source>
</evidence>
<evidence type="ECO:0000256" key="4">
    <source>
        <dbReference type="ARBA" id="ARBA00022840"/>
    </source>
</evidence>
<keyword evidence="4" id="KW-0067">ATP-binding</keyword>
<proteinExistence type="predicted"/>
<dbReference type="GO" id="GO:0005524">
    <property type="term" value="F:ATP binding"/>
    <property type="evidence" value="ECO:0007669"/>
    <property type="project" value="UniProtKB-KW"/>
</dbReference>
<keyword evidence="1" id="KW-0677">Repeat</keyword>
<evidence type="ECO:0008006" key="8">
    <source>
        <dbReference type="Google" id="ProtNLM"/>
    </source>
</evidence>
<protein>
    <recommendedName>
        <fullName evidence="8">NB-ARC domain-containing protein</fullName>
    </recommendedName>
</protein>
<feature type="domain" description="Disease resistance N-terminal" evidence="6">
    <location>
        <begin position="12"/>
        <end position="99"/>
    </location>
</feature>
<evidence type="ECO:0000256" key="2">
    <source>
        <dbReference type="ARBA" id="ARBA00022741"/>
    </source>
</evidence>
<dbReference type="Pfam" id="PF00931">
    <property type="entry name" value="NB-ARC"/>
    <property type="match status" value="1"/>
</dbReference>
<evidence type="ECO:0000313" key="7">
    <source>
        <dbReference type="EMBL" id="VFU63232.1"/>
    </source>
</evidence>
<dbReference type="InterPro" id="IPR002182">
    <property type="entry name" value="NB-ARC"/>
</dbReference>
<reference evidence="7" key="1">
    <citation type="submission" date="2019-03" db="EMBL/GenBank/DDBJ databases">
        <authorList>
            <person name="Mank J."/>
            <person name="Almeida P."/>
        </authorList>
    </citation>
    <scope>NUCLEOTIDE SEQUENCE</scope>
    <source>
        <strain evidence="7">78183</strain>
    </source>
</reference>
<dbReference type="Pfam" id="PF18052">
    <property type="entry name" value="Rx_N"/>
    <property type="match status" value="1"/>
</dbReference>
<feature type="domain" description="NB-ARC" evidence="5">
    <location>
        <begin position="171"/>
        <end position="334"/>
    </location>
</feature>
<gene>
    <name evidence="7" type="ORF">SVIM_LOCUS481270</name>
</gene>
<dbReference type="Gene3D" id="1.20.5.4130">
    <property type="match status" value="1"/>
</dbReference>
<dbReference type="GO" id="GO:0006952">
    <property type="term" value="P:defense response"/>
    <property type="evidence" value="ECO:0007669"/>
    <property type="project" value="UniProtKB-KW"/>
</dbReference>
<dbReference type="GO" id="GO:0043531">
    <property type="term" value="F:ADP binding"/>
    <property type="evidence" value="ECO:0007669"/>
    <property type="project" value="InterPro"/>
</dbReference>
<dbReference type="InterPro" id="IPR027417">
    <property type="entry name" value="P-loop_NTPase"/>
</dbReference>
<evidence type="ECO:0000259" key="5">
    <source>
        <dbReference type="Pfam" id="PF00931"/>
    </source>
</evidence>
<dbReference type="PANTHER" id="PTHR36766">
    <property type="entry name" value="PLANT BROAD-SPECTRUM MILDEW RESISTANCE PROTEIN RPW8"/>
    <property type="match status" value="1"/>
</dbReference>
<keyword evidence="3" id="KW-0611">Plant defense</keyword>
<dbReference type="Gene3D" id="3.40.50.300">
    <property type="entry name" value="P-loop containing nucleotide triphosphate hydrolases"/>
    <property type="match status" value="1"/>
</dbReference>
<dbReference type="PRINTS" id="PR00364">
    <property type="entry name" value="DISEASERSIST"/>
</dbReference>